<name>A0A1I2GN39_9GAMM</name>
<reference evidence="7" key="1">
    <citation type="submission" date="2016-10" db="EMBL/GenBank/DDBJ databases">
        <authorList>
            <person name="Varghese N."/>
            <person name="Submissions S."/>
        </authorList>
    </citation>
    <scope>NUCLEOTIDE SEQUENCE [LARGE SCALE GENOMIC DNA]</scope>
    <source>
        <strain evidence="7">UNC178MFTsu3.1</strain>
    </source>
</reference>
<evidence type="ECO:0000256" key="5">
    <source>
        <dbReference type="SAM" id="MobiDB-lite"/>
    </source>
</evidence>
<dbReference type="EMBL" id="FONH01000009">
    <property type="protein sequence ID" value="SFF18096.1"/>
    <property type="molecule type" value="Genomic_DNA"/>
</dbReference>
<organism evidence="6 7">
    <name type="scientific">Dyella marensis</name>
    <dbReference type="NCBI Taxonomy" id="500610"/>
    <lineage>
        <taxon>Bacteria</taxon>
        <taxon>Pseudomonadati</taxon>
        <taxon>Pseudomonadota</taxon>
        <taxon>Gammaproteobacteria</taxon>
        <taxon>Lysobacterales</taxon>
        <taxon>Rhodanobacteraceae</taxon>
        <taxon>Dyella</taxon>
    </lineage>
</organism>
<dbReference type="InterPro" id="IPR045313">
    <property type="entry name" value="CBR1-like"/>
</dbReference>
<dbReference type="Gene3D" id="3.40.50.720">
    <property type="entry name" value="NAD(P)-binding Rossmann-like Domain"/>
    <property type="match status" value="1"/>
</dbReference>
<evidence type="ECO:0000313" key="7">
    <source>
        <dbReference type="Proteomes" id="UP000199477"/>
    </source>
</evidence>
<evidence type="ECO:0000256" key="4">
    <source>
        <dbReference type="RuleBase" id="RU000363"/>
    </source>
</evidence>
<evidence type="ECO:0000256" key="1">
    <source>
        <dbReference type="ARBA" id="ARBA00006484"/>
    </source>
</evidence>
<dbReference type="InterPro" id="IPR002347">
    <property type="entry name" value="SDR_fam"/>
</dbReference>
<dbReference type="Pfam" id="PF00106">
    <property type="entry name" value="adh_short"/>
    <property type="match status" value="1"/>
</dbReference>
<dbReference type="AlphaFoldDB" id="A0A1I2GN39"/>
<proteinExistence type="inferred from homology"/>
<dbReference type="SUPFAM" id="SSF51735">
    <property type="entry name" value="NAD(P)-binding Rossmann-fold domains"/>
    <property type="match status" value="1"/>
</dbReference>
<dbReference type="GO" id="GO:0016616">
    <property type="term" value="F:oxidoreductase activity, acting on the CH-OH group of donors, NAD or NADP as acceptor"/>
    <property type="evidence" value="ECO:0007669"/>
    <property type="project" value="InterPro"/>
</dbReference>
<dbReference type="RefSeq" id="WP_026634639.1">
    <property type="nucleotide sequence ID" value="NZ_FONH01000009.1"/>
</dbReference>
<dbReference type="InterPro" id="IPR036291">
    <property type="entry name" value="NAD(P)-bd_dom_sf"/>
</dbReference>
<dbReference type="CDD" id="cd05324">
    <property type="entry name" value="carb_red_PTCR-like_SDR_c"/>
    <property type="match status" value="1"/>
</dbReference>
<dbReference type="PANTHER" id="PTHR43490">
    <property type="entry name" value="(+)-NEOMENTHOL DEHYDROGENASE"/>
    <property type="match status" value="1"/>
</dbReference>
<dbReference type="Proteomes" id="UP000199477">
    <property type="component" value="Unassembled WGS sequence"/>
</dbReference>
<sequence length="254" mass="26473">MSPPVPFPRRAPRGRFGTEPPPSQRIALVSGANRGLGLEVSRQLAAAGMTVLLGARNLAAGEKAAKALRREGGDVTAVQLDVTAQADVDALAERIERDFGRLDVLVNNAGAYFNLDDRASSVDLAYVSGALDTNLLGAWRLCEAAVPFMRRHAYGRIVNVSSGCGAIDSEGEDCPAYRVSKAALNSYTRMLAAELKGSGILVNAVCPGWVATDMGGPGGRPVADGAAGIVWAASLPPQGAITGGFFRDRAPIAW</sequence>
<keyword evidence="3" id="KW-0560">Oxidoreductase</keyword>
<dbReference type="PRINTS" id="PR00081">
    <property type="entry name" value="GDHRDH"/>
</dbReference>
<keyword evidence="7" id="KW-1185">Reference proteome</keyword>
<dbReference type="PANTHER" id="PTHR43490:SF99">
    <property type="entry name" value="SHORT-CHAIN DEHYDROGENASE_REDUCTASE"/>
    <property type="match status" value="1"/>
</dbReference>
<gene>
    <name evidence="6" type="ORF">SAMN02799615_02682</name>
</gene>
<protein>
    <submittedName>
        <fullName evidence="6">Short-chain dehydrogenase</fullName>
    </submittedName>
</protein>
<evidence type="ECO:0000313" key="6">
    <source>
        <dbReference type="EMBL" id="SFF18096.1"/>
    </source>
</evidence>
<accession>A0A1I2GN39</accession>
<dbReference type="PRINTS" id="PR00080">
    <property type="entry name" value="SDRFAMILY"/>
</dbReference>
<evidence type="ECO:0000256" key="2">
    <source>
        <dbReference type="ARBA" id="ARBA00022857"/>
    </source>
</evidence>
<comment type="similarity">
    <text evidence="1 4">Belongs to the short-chain dehydrogenases/reductases (SDR) family.</text>
</comment>
<evidence type="ECO:0000256" key="3">
    <source>
        <dbReference type="ARBA" id="ARBA00023002"/>
    </source>
</evidence>
<feature type="region of interest" description="Disordered" evidence="5">
    <location>
        <begin position="1"/>
        <end position="25"/>
    </location>
</feature>
<keyword evidence="2" id="KW-0521">NADP</keyword>
<dbReference type="STRING" id="500610.SAMN02799615_02682"/>